<dbReference type="PANTHER" id="PTHR24372">
    <property type="entry name" value="GLYCOPROTEIN HORMONE RECEPTOR"/>
    <property type="match status" value="1"/>
</dbReference>
<evidence type="ECO:0000313" key="16">
    <source>
        <dbReference type="Proteomes" id="UP000271974"/>
    </source>
</evidence>
<keyword evidence="6 13" id="KW-1133">Transmembrane helix</keyword>
<keyword evidence="16" id="KW-1185">Reference proteome</keyword>
<keyword evidence="2" id="KW-1003">Cell membrane</keyword>
<dbReference type="Gene3D" id="4.10.400.10">
    <property type="entry name" value="Low-density Lipoprotein Receptor"/>
    <property type="match status" value="1"/>
</dbReference>
<evidence type="ECO:0000259" key="14">
    <source>
        <dbReference type="PROSITE" id="PS50262"/>
    </source>
</evidence>
<dbReference type="CDD" id="cd00112">
    <property type="entry name" value="LDLa"/>
    <property type="match status" value="1"/>
</dbReference>
<dbReference type="InterPro" id="IPR001611">
    <property type="entry name" value="Leu-rich_rpt"/>
</dbReference>
<keyword evidence="4 13" id="KW-0812">Transmembrane</keyword>
<keyword evidence="11" id="KW-0807">Transducer</keyword>
<dbReference type="AlphaFoldDB" id="A0A3S1HFD0"/>
<evidence type="ECO:0000256" key="5">
    <source>
        <dbReference type="ARBA" id="ARBA00022737"/>
    </source>
</evidence>
<evidence type="ECO:0000256" key="2">
    <source>
        <dbReference type="ARBA" id="ARBA00022475"/>
    </source>
</evidence>
<comment type="caution">
    <text evidence="15">The sequence shown here is derived from an EMBL/GenBank/DDBJ whole genome shotgun (WGS) entry which is preliminary data.</text>
</comment>
<evidence type="ECO:0000256" key="4">
    <source>
        <dbReference type="ARBA" id="ARBA00022692"/>
    </source>
</evidence>
<dbReference type="GO" id="GO:0005886">
    <property type="term" value="C:plasma membrane"/>
    <property type="evidence" value="ECO:0007669"/>
    <property type="project" value="UniProtKB-SubCell"/>
</dbReference>
<feature type="transmembrane region" description="Helical" evidence="13">
    <location>
        <begin position="535"/>
        <end position="553"/>
    </location>
</feature>
<dbReference type="InterPro" id="IPR017452">
    <property type="entry name" value="GPCR_Rhodpsn_7TM"/>
</dbReference>
<dbReference type="InterPro" id="IPR036055">
    <property type="entry name" value="LDL_receptor-like_sf"/>
</dbReference>
<evidence type="ECO:0000256" key="13">
    <source>
        <dbReference type="SAM" id="Phobius"/>
    </source>
</evidence>
<evidence type="ECO:0000256" key="1">
    <source>
        <dbReference type="ARBA" id="ARBA00004651"/>
    </source>
</evidence>
<organism evidence="15 16">
    <name type="scientific">Elysia chlorotica</name>
    <name type="common">Eastern emerald elysia</name>
    <name type="synonym">Sea slug</name>
    <dbReference type="NCBI Taxonomy" id="188477"/>
    <lineage>
        <taxon>Eukaryota</taxon>
        <taxon>Metazoa</taxon>
        <taxon>Spiralia</taxon>
        <taxon>Lophotrochozoa</taxon>
        <taxon>Mollusca</taxon>
        <taxon>Gastropoda</taxon>
        <taxon>Heterobranchia</taxon>
        <taxon>Euthyneura</taxon>
        <taxon>Panpulmonata</taxon>
        <taxon>Sacoglossa</taxon>
        <taxon>Placobranchoidea</taxon>
        <taxon>Plakobranchidae</taxon>
        <taxon>Elysia</taxon>
    </lineage>
</organism>
<dbReference type="EMBL" id="RQTK01000524">
    <property type="protein sequence ID" value="RUS78237.1"/>
    <property type="molecule type" value="Genomic_DNA"/>
</dbReference>
<feature type="transmembrane region" description="Helical" evidence="13">
    <location>
        <begin position="379"/>
        <end position="397"/>
    </location>
</feature>
<evidence type="ECO:0000256" key="7">
    <source>
        <dbReference type="ARBA" id="ARBA00023040"/>
    </source>
</evidence>
<dbReference type="PROSITE" id="PS50068">
    <property type="entry name" value="LDLRA_2"/>
    <property type="match status" value="1"/>
</dbReference>
<comment type="caution">
    <text evidence="12">Lacks conserved residue(s) required for the propagation of feature annotation.</text>
</comment>
<feature type="transmembrane region" description="Helical" evidence="13">
    <location>
        <begin position="417"/>
        <end position="437"/>
    </location>
</feature>
<dbReference type="PANTHER" id="PTHR24372:SF77">
    <property type="entry name" value="G-PROTEIN COUPLED RECEPTORS FAMILY 1 PROFILE DOMAIN-CONTAINING PROTEIN"/>
    <property type="match status" value="1"/>
</dbReference>
<dbReference type="PROSITE" id="PS50262">
    <property type="entry name" value="G_PROTEIN_RECEP_F1_2"/>
    <property type="match status" value="1"/>
</dbReference>
<evidence type="ECO:0000256" key="6">
    <source>
        <dbReference type="ARBA" id="ARBA00022989"/>
    </source>
</evidence>
<keyword evidence="7" id="KW-0297">G-protein coupled receptor</keyword>
<keyword evidence="10" id="KW-0675">Receptor</keyword>
<evidence type="ECO:0000256" key="12">
    <source>
        <dbReference type="PROSITE-ProRule" id="PRU00124"/>
    </source>
</evidence>
<dbReference type="PRINTS" id="PR00237">
    <property type="entry name" value="GPCRRHODOPSN"/>
</dbReference>
<dbReference type="InterPro" id="IPR032675">
    <property type="entry name" value="LRR_dom_sf"/>
</dbReference>
<accession>A0A3S1HFD0</accession>
<dbReference type="SUPFAM" id="SSF81321">
    <property type="entry name" value="Family A G protein-coupled receptor-like"/>
    <property type="match status" value="1"/>
</dbReference>
<dbReference type="InterPro" id="IPR002172">
    <property type="entry name" value="LDrepeatLR_classA_rpt"/>
</dbReference>
<dbReference type="OrthoDB" id="10035376at2759"/>
<dbReference type="InterPro" id="IPR000276">
    <property type="entry name" value="GPCR_Rhodpsn"/>
</dbReference>
<feature type="transmembrane region" description="Helical" evidence="13">
    <location>
        <begin position="297"/>
        <end position="319"/>
    </location>
</feature>
<evidence type="ECO:0000256" key="9">
    <source>
        <dbReference type="ARBA" id="ARBA00023157"/>
    </source>
</evidence>
<evidence type="ECO:0000256" key="3">
    <source>
        <dbReference type="ARBA" id="ARBA00022614"/>
    </source>
</evidence>
<dbReference type="Gene3D" id="1.20.1070.10">
    <property type="entry name" value="Rhodopsin 7-helix transmembrane proteins"/>
    <property type="match status" value="1"/>
</dbReference>
<dbReference type="Gene3D" id="3.80.10.10">
    <property type="entry name" value="Ribonuclease Inhibitor"/>
    <property type="match status" value="1"/>
</dbReference>
<feature type="domain" description="G-protein coupled receptors family 1 profile" evidence="14">
    <location>
        <begin position="309"/>
        <end position="578"/>
    </location>
</feature>
<dbReference type="SUPFAM" id="SSF57424">
    <property type="entry name" value="LDL receptor-like module"/>
    <property type="match status" value="1"/>
</dbReference>
<proteinExistence type="predicted"/>
<gene>
    <name evidence="15" type="ORF">EGW08_014006</name>
</gene>
<dbReference type="PROSITE" id="PS51450">
    <property type="entry name" value="LRR"/>
    <property type="match status" value="2"/>
</dbReference>
<dbReference type="Proteomes" id="UP000271974">
    <property type="component" value="Unassembled WGS sequence"/>
</dbReference>
<name>A0A3S1HFD0_ELYCH</name>
<evidence type="ECO:0000256" key="10">
    <source>
        <dbReference type="ARBA" id="ARBA00023170"/>
    </source>
</evidence>
<dbReference type="SUPFAM" id="SSF52047">
    <property type="entry name" value="RNI-like"/>
    <property type="match status" value="1"/>
</dbReference>
<protein>
    <recommendedName>
        <fullName evidence="14">G-protein coupled receptors family 1 profile domain-containing protein</fullName>
    </recommendedName>
</protein>
<dbReference type="GO" id="GO:0008528">
    <property type="term" value="F:G protein-coupled peptide receptor activity"/>
    <property type="evidence" value="ECO:0007669"/>
    <property type="project" value="TreeGrafter"/>
</dbReference>
<dbReference type="STRING" id="188477.A0A3S1HFD0"/>
<dbReference type="SMART" id="SM00192">
    <property type="entry name" value="LDLa"/>
    <property type="match status" value="1"/>
</dbReference>
<keyword evidence="8 13" id="KW-0472">Membrane</keyword>
<keyword evidence="3" id="KW-0433">Leucine-rich repeat</keyword>
<comment type="subcellular location">
    <subcellularLocation>
        <location evidence="1">Cell membrane</location>
        <topology evidence="1">Multi-pass membrane protein</topology>
    </subcellularLocation>
</comment>
<dbReference type="Pfam" id="PF00001">
    <property type="entry name" value="7tm_1"/>
    <property type="match status" value="1"/>
</dbReference>
<dbReference type="GO" id="GO:0009755">
    <property type="term" value="P:hormone-mediated signaling pathway"/>
    <property type="evidence" value="ECO:0007669"/>
    <property type="project" value="TreeGrafter"/>
</dbReference>
<feature type="transmembrane region" description="Helical" evidence="13">
    <location>
        <begin position="559"/>
        <end position="580"/>
    </location>
</feature>
<evidence type="ECO:0000256" key="8">
    <source>
        <dbReference type="ARBA" id="ARBA00023136"/>
    </source>
</evidence>
<feature type="disulfide bond" evidence="12">
    <location>
        <begin position="23"/>
        <end position="38"/>
    </location>
</feature>
<evidence type="ECO:0000313" key="15">
    <source>
        <dbReference type="EMBL" id="RUS78237.1"/>
    </source>
</evidence>
<evidence type="ECO:0000256" key="11">
    <source>
        <dbReference type="ARBA" id="ARBA00023224"/>
    </source>
</evidence>
<dbReference type="Pfam" id="PF13855">
    <property type="entry name" value="LRR_8"/>
    <property type="match status" value="1"/>
</dbReference>
<dbReference type="GO" id="GO:0007189">
    <property type="term" value="P:adenylate cyclase-activating G protein-coupled receptor signaling pathway"/>
    <property type="evidence" value="ECO:0007669"/>
    <property type="project" value="TreeGrafter"/>
</dbReference>
<reference evidence="15 16" key="1">
    <citation type="submission" date="2019-01" db="EMBL/GenBank/DDBJ databases">
        <title>A draft genome assembly of the solar-powered sea slug Elysia chlorotica.</title>
        <authorList>
            <person name="Cai H."/>
            <person name="Li Q."/>
            <person name="Fang X."/>
            <person name="Li J."/>
            <person name="Curtis N.E."/>
            <person name="Altenburger A."/>
            <person name="Shibata T."/>
            <person name="Feng M."/>
            <person name="Maeda T."/>
            <person name="Schwartz J.A."/>
            <person name="Shigenobu S."/>
            <person name="Lundholm N."/>
            <person name="Nishiyama T."/>
            <person name="Yang H."/>
            <person name="Hasebe M."/>
            <person name="Li S."/>
            <person name="Pierce S.K."/>
            <person name="Wang J."/>
        </authorList>
    </citation>
    <scope>NUCLEOTIDE SEQUENCE [LARGE SCALE GENOMIC DNA]</scope>
    <source>
        <strain evidence="15">EC2010</strain>
        <tissue evidence="15">Whole organism of an adult</tissue>
    </source>
</reference>
<feature type="transmembrane region" description="Helical" evidence="13">
    <location>
        <begin position="340"/>
        <end position="359"/>
    </location>
</feature>
<sequence length="611" mass="67218">MVLQGHFKCDAVNSVFIHPDRICDGSKDCPHGTDEMNCHVTCAEGFICAGGFVVAGDYNRSKSLTNVSFIDPRTRMVELSHMNVSMVLTQLCGLKLIYLIDLRLSNCSLDDLLVRSTCFPRLSKLDLSFNLIRSISTDESTNMLTIYHGAKSLHSLNLSHNIFLEDFDTATLASNLNLRVLDLSHTAISTFPDMHSMTLTLTHLNLSHTRITKLWAGTFPTAPISRPLEILDLRGADIEDVQLVALKGLKIKTHLYSDCFKLCCPQLTWDIPTHVCHAPTDPVSSCSSLIKEKLLNILVWMAGVVSVLGNTGVIVKYLATGRSNLHLSHGQLVIELAMSNLLMGIYLLIIASETIRFNGDYVLHDNQWRQSDMCKAAEFLYSLSSLVSPAFILLLVVDRYLAINNPLQQRPFSSGYILAFSILTWCLGLTLAAVPLLPWTHHWNVYSSNAACVRLPLLANRHPGWEATTATYIILNCLICLGIASAQFATFIAASAARKALTSNTYFIQHGDISTKTMQELALSRRVATITFTNLPCYLLIGVLGLLALGGHAVGRDAFVWLVLVILPGTSAINPVLYSLPMVQNLLAKTIAKRMASQGPMSQESPSSSRT</sequence>
<keyword evidence="9 12" id="KW-1015">Disulfide bond</keyword>
<feature type="transmembrane region" description="Helical" evidence="13">
    <location>
        <begin position="470"/>
        <end position="494"/>
    </location>
</feature>
<keyword evidence="5" id="KW-0677">Repeat</keyword>